<evidence type="ECO:0000256" key="1">
    <source>
        <dbReference type="ARBA" id="ARBA00023242"/>
    </source>
</evidence>
<dbReference type="PROSITE" id="PS50048">
    <property type="entry name" value="ZN2_CY6_FUNGAL_2"/>
    <property type="match status" value="1"/>
</dbReference>
<dbReference type="HOGENOM" id="CLU_012849_1_0_1"/>
<dbReference type="AlphaFoldDB" id="E3RE05"/>
<gene>
    <name evidence="4" type="ORF">PTT_03551</name>
</gene>
<dbReference type="PANTHER" id="PTHR28079:SF1">
    <property type="entry name" value="RNA POLYMERASE I-SPECIFIC TRANSCRIPTION INITIATION FACTOR RRN5"/>
    <property type="match status" value="1"/>
</dbReference>
<dbReference type="Gene3D" id="4.10.240.10">
    <property type="entry name" value="Zn(2)-C6 fungal-type DNA-binding domain"/>
    <property type="match status" value="1"/>
</dbReference>
<dbReference type="SUPFAM" id="SSF57701">
    <property type="entry name" value="Zn2/Cys6 DNA-binding domain"/>
    <property type="match status" value="1"/>
</dbReference>
<sequence length="793" mass="87438">MSSSSDDHHHDSESSRDSSREASNDAYRLLFNAEVTRAAARFDTDSESQQQYGIKYLGASRWSTREQNVFYAALGRLGRDHVAGIAGAIGTKSIPETRELLLLLQEAEATVPEDEPPLTLRDIPAAFDVSSKCNEQLDLAAEALAWYEETCEANQEIEKYGDYWLITPQVAQDIETAIDSARSRATTSPPVSEPESSQRGGGAVGGSCTTCKKQKKNCDGEKPCANCKQRKDKCVYPQPPDEPQENATTTPIPILEAIPEATLLQPHAMLKLSKTFFMNRSPTIPSPWAHWSEYTSDLAQEPAMYRSALNNFHSLVVSVTRRLVQTAIFQANSRLRSRRQRVDKINTPLLKKRDVLAAIDVLGMKRDGHERWRGVARRCGLHVDCGKWSHYKPHGTSREVPWDEVERILAPIDPLTDASGTTDGESSDDQLKSRATRTATRLCMEKLALSNPSVKQPVVERPPPTPASSKKVPRPQTVSLEQFDQNASHQEERALCAMLDFEPISHDEDSKSDVDSDGSMEEDEEEVGTYPDSDDWRSSTEYRAEWDEFDTPVSSSQFLANQKPAAVPPLQQSDVTDSANYATDASTRAKSKSAKSNKRRPQRTLALKPLDAQVYARHQGSATKHLGSRIESSATDSDVPTQSIETENMQPRDLHAQSSQVHDPLPDTPASSSEDSFSDIDMDVPAPSVETGGARPPFVDSDDEGEMDWIYFKMHFSTLLAATVIILATFATAHGGKPVDSKTPSCGAPFCARRVLPDRAKAKLIAAMAGRDAQKQTKPQAQDVKEVEVAKTA</sequence>
<dbReference type="CDD" id="cd00067">
    <property type="entry name" value="GAL4"/>
    <property type="match status" value="1"/>
</dbReference>
<dbReference type="InterPro" id="IPR036864">
    <property type="entry name" value="Zn2-C6_fun-type_DNA-bd_sf"/>
</dbReference>
<proteinExistence type="predicted"/>
<dbReference type="OrthoDB" id="2240312at2759"/>
<dbReference type="InterPro" id="IPR039601">
    <property type="entry name" value="Rrn5"/>
</dbReference>
<feature type="region of interest" description="Disordered" evidence="2">
    <location>
        <begin position="1"/>
        <end position="23"/>
    </location>
</feature>
<name>E3RE05_PYRTT</name>
<evidence type="ECO:0000313" key="4">
    <source>
        <dbReference type="EMBL" id="EFQ96042.1"/>
    </source>
</evidence>
<evidence type="ECO:0000259" key="3">
    <source>
        <dbReference type="PROSITE" id="PS50048"/>
    </source>
</evidence>
<dbReference type="Pfam" id="PF00172">
    <property type="entry name" value="Zn_clus"/>
    <property type="match status" value="1"/>
</dbReference>
<keyword evidence="1" id="KW-0539">Nucleus</keyword>
<feature type="compositionally biased region" description="Low complexity" evidence="2">
    <location>
        <begin position="188"/>
        <end position="197"/>
    </location>
</feature>
<evidence type="ECO:0000313" key="5">
    <source>
        <dbReference type="Proteomes" id="UP000001067"/>
    </source>
</evidence>
<dbReference type="GO" id="GO:0042790">
    <property type="term" value="P:nucleolar large rRNA transcription by RNA polymerase I"/>
    <property type="evidence" value="ECO:0007669"/>
    <property type="project" value="InterPro"/>
</dbReference>
<keyword evidence="5" id="KW-1185">Reference proteome</keyword>
<dbReference type="EMBL" id="GL532324">
    <property type="protein sequence ID" value="EFQ96042.1"/>
    <property type="molecule type" value="Genomic_DNA"/>
</dbReference>
<dbReference type="KEGG" id="pte:PTT_03551"/>
<dbReference type="GO" id="GO:0006361">
    <property type="term" value="P:transcription initiation at RNA polymerase I promoter"/>
    <property type="evidence" value="ECO:0007669"/>
    <property type="project" value="TreeGrafter"/>
</dbReference>
<feature type="region of interest" description="Disordered" evidence="2">
    <location>
        <begin position="180"/>
        <end position="207"/>
    </location>
</feature>
<dbReference type="Proteomes" id="UP000001067">
    <property type="component" value="Unassembled WGS sequence"/>
</dbReference>
<feature type="compositionally biased region" description="Polar residues" evidence="2">
    <location>
        <begin position="630"/>
        <end position="649"/>
    </location>
</feature>
<dbReference type="STRING" id="861557.E3RE05"/>
<feature type="compositionally biased region" description="Basic and acidic residues" evidence="2">
    <location>
        <begin position="783"/>
        <end position="793"/>
    </location>
</feature>
<feature type="region of interest" description="Disordered" evidence="2">
    <location>
        <begin position="413"/>
        <end position="435"/>
    </location>
</feature>
<feature type="compositionally biased region" description="Polar residues" evidence="2">
    <location>
        <begin position="570"/>
        <end position="581"/>
    </location>
</feature>
<dbReference type="PANTHER" id="PTHR28079">
    <property type="entry name" value="RNA POLYMERASE I-SPECIFIC TRANSCRIPTION INITIATION FACTOR RRN5"/>
    <property type="match status" value="1"/>
</dbReference>
<dbReference type="GO" id="GO:0000182">
    <property type="term" value="F:rDNA binding"/>
    <property type="evidence" value="ECO:0007669"/>
    <property type="project" value="TreeGrafter"/>
</dbReference>
<dbReference type="InterPro" id="IPR001138">
    <property type="entry name" value="Zn2Cys6_DnaBD"/>
</dbReference>
<feature type="compositionally biased region" description="Acidic residues" evidence="2">
    <location>
        <begin position="515"/>
        <end position="527"/>
    </location>
</feature>
<accession>E3RE05</accession>
<dbReference type="GO" id="GO:0001181">
    <property type="term" value="F:RNA polymerase I general transcription initiation factor activity"/>
    <property type="evidence" value="ECO:0007669"/>
    <property type="project" value="TreeGrafter"/>
</dbReference>
<feature type="compositionally biased region" description="Basic and acidic residues" evidence="2">
    <location>
        <begin position="534"/>
        <end position="546"/>
    </location>
</feature>
<dbReference type="GO" id="GO:0000500">
    <property type="term" value="C:RNA polymerase I upstream activating factor complex"/>
    <property type="evidence" value="ECO:0007669"/>
    <property type="project" value="InterPro"/>
</dbReference>
<feature type="compositionally biased region" description="Basic and acidic residues" evidence="2">
    <location>
        <begin position="503"/>
        <end position="514"/>
    </location>
</feature>
<dbReference type="GO" id="GO:0000981">
    <property type="term" value="F:DNA-binding transcription factor activity, RNA polymerase II-specific"/>
    <property type="evidence" value="ECO:0007669"/>
    <property type="project" value="InterPro"/>
</dbReference>
<feature type="region of interest" description="Disordered" evidence="2">
    <location>
        <begin position="447"/>
        <end position="477"/>
    </location>
</feature>
<feature type="region of interest" description="Disordered" evidence="2">
    <location>
        <begin position="770"/>
        <end position="793"/>
    </location>
</feature>
<feature type="compositionally biased region" description="Basic residues" evidence="2">
    <location>
        <begin position="589"/>
        <end position="602"/>
    </location>
</feature>
<protein>
    <recommendedName>
        <fullName evidence="3">Zn(2)-C6 fungal-type domain-containing protein</fullName>
    </recommendedName>
</protein>
<reference evidence="4 5" key="1">
    <citation type="journal article" date="2010" name="Genome Biol.">
        <title>A first genome assembly of the barley fungal pathogen Pyrenophora teres f. teres.</title>
        <authorList>
            <person name="Ellwood S.R."/>
            <person name="Liu Z."/>
            <person name="Syme R.A."/>
            <person name="Lai Z."/>
            <person name="Hane J.K."/>
            <person name="Keiper F."/>
            <person name="Moffat C.S."/>
            <person name="Oliver R.P."/>
            <person name="Friesen T.L."/>
        </authorList>
    </citation>
    <scope>NUCLEOTIDE SEQUENCE [LARGE SCALE GENOMIC DNA]</scope>
    <source>
        <strain evidence="4 5">0-1</strain>
    </source>
</reference>
<dbReference type="SMART" id="SM00066">
    <property type="entry name" value="GAL4"/>
    <property type="match status" value="1"/>
</dbReference>
<evidence type="ECO:0000256" key="2">
    <source>
        <dbReference type="SAM" id="MobiDB-lite"/>
    </source>
</evidence>
<feature type="domain" description="Zn(2)-C6 fungal-type" evidence="3">
    <location>
        <begin position="207"/>
        <end position="236"/>
    </location>
</feature>
<dbReference type="eggNOG" id="ENOG502S6UJ">
    <property type="taxonomic scope" value="Eukaryota"/>
</dbReference>
<dbReference type="PROSITE" id="PS00463">
    <property type="entry name" value="ZN2_CY6_FUNGAL_1"/>
    <property type="match status" value="1"/>
</dbReference>
<feature type="region of interest" description="Disordered" evidence="2">
    <location>
        <begin position="503"/>
        <end position="700"/>
    </location>
</feature>
<organism evidence="5">
    <name type="scientific">Pyrenophora teres f. teres (strain 0-1)</name>
    <name type="common">Barley net blotch fungus</name>
    <name type="synonym">Drechslera teres f. teres</name>
    <dbReference type="NCBI Taxonomy" id="861557"/>
    <lineage>
        <taxon>Eukaryota</taxon>
        <taxon>Fungi</taxon>
        <taxon>Dikarya</taxon>
        <taxon>Ascomycota</taxon>
        <taxon>Pezizomycotina</taxon>
        <taxon>Dothideomycetes</taxon>
        <taxon>Pleosporomycetidae</taxon>
        <taxon>Pleosporales</taxon>
        <taxon>Pleosporineae</taxon>
        <taxon>Pleosporaceae</taxon>
        <taxon>Pyrenophora</taxon>
    </lineage>
</organism>
<dbReference type="GO" id="GO:0008270">
    <property type="term" value="F:zinc ion binding"/>
    <property type="evidence" value="ECO:0007669"/>
    <property type="project" value="InterPro"/>
</dbReference>